<sequence>MIGPLLSTAALSIAGAPLLSSRRLRNGGQWIVGTVLGLYFTPAVAAQSLALAPWMLLGALWALLMGFLFGRWLLWSQPAGTVDATTAYFASVIGGASEMAAFAERVGARVDLVAAAHSLRVMLVVLVIPFGYQGLGLHGHDPAAISRVGVQPMGLVLLGLATAAGALAMHALRQPNPWVLGSLLVALGLTASGVELSAMPGWLSATAQLSIGISLGTRFTPAFLHTAPRWLAATAIGTLGMIAASAGYAWLVAQATGLVPATVLLGNSPGGIAEMCITAKVLDLGVAVVTGFHVVRYVIVLVLTGPVYARFVRPR</sequence>
<dbReference type="EMBL" id="JACCFH010000001">
    <property type="protein sequence ID" value="NYG33734.1"/>
    <property type="molecule type" value="Genomic_DNA"/>
</dbReference>
<dbReference type="NCBIfam" id="TIGR03082">
    <property type="entry name" value="Gneg_AbrB_dup"/>
    <property type="match status" value="1"/>
</dbReference>
<proteinExistence type="predicted"/>
<feature type="transmembrane region" description="Helical" evidence="1">
    <location>
        <begin position="30"/>
        <end position="47"/>
    </location>
</feature>
<keyword evidence="3" id="KW-1185">Reference proteome</keyword>
<dbReference type="GO" id="GO:0016020">
    <property type="term" value="C:membrane"/>
    <property type="evidence" value="ECO:0007669"/>
    <property type="project" value="InterPro"/>
</dbReference>
<dbReference type="InterPro" id="IPR017516">
    <property type="entry name" value="AbrB_dup"/>
</dbReference>
<dbReference type="PANTHER" id="PTHR38457:SF1">
    <property type="entry name" value="REGULATOR ABRB-RELATED"/>
    <property type="match status" value="1"/>
</dbReference>
<feature type="transmembrane region" description="Helical" evidence="1">
    <location>
        <begin position="179"/>
        <end position="199"/>
    </location>
</feature>
<dbReference type="AlphaFoldDB" id="A0A7Y9UCM9"/>
<feature type="transmembrane region" description="Helical" evidence="1">
    <location>
        <begin position="294"/>
        <end position="312"/>
    </location>
</feature>
<dbReference type="InterPro" id="IPR007820">
    <property type="entry name" value="AbrB_fam"/>
</dbReference>
<dbReference type="Pfam" id="PF05145">
    <property type="entry name" value="AbrB"/>
    <property type="match status" value="1"/>
</dbReference>
<organism evidence="2 3">
    <name type="scientific">Sphaerotilus montanus</name>
    <dbReference type="NCBI Taxonomy" id="522889"/>
    <lineage>
        <taxon>Bacteria</taxon>
        <taxon>Pseudomonadati</taxon>
        <taxon>Pseudomonadota</taxon>
        <taxon>Betaproteobacteria</taxon>
        <taxon>Burkholderiales</taxon>
        <taxon>Sphaerotilaceae</taxon>
        <taxon>Sphaerotilus</taxon>
    </lineage>
</organism>
<evidence type="ECO:0000313" key="3">
    <source>
        <dbReference type="Proteomes" id="UP000518288"/>
    </source>
</evidence>
<keyword evidence="1" id="KW-0472">Membrane</keyword>
<feature type="transmembrane region" description="Helical" evidence="1">
    <location>
        <begin position="231"/>
        <end position="251"/>
    </location>
</feature>
<evidence type="ECO:0000256" key="1">
    <source>
        <dbReference type="SAM" id="Phobius"/>
    </source>
</evidence>
<comment type="caution">
    <text evidence="2">The sequence shown here is derived from an EMBL/GenBank/DDBJ whole genome shotgun (WGS) entry which is preliminary data.</text>
</comment>
<gene>
    <name evidence="2" type="ORF">BDD16_002720</name>
</gene>
<keyword evidence="1" id="KW-0812">Transmembrane</keyword>
<evidence type="ECO:0000313" key="2">
    <source>
        <dbReference type="EMBL" id="NYG33734.1"/>
    </source>
</evidence>
<dbReference type="PANTHER" id="PTHR38457">
    <property type="entry name" value="REGULATOR ABRB-RELATED"/>
    <property type="match status" value="1"/>
</dbReference>
<evidence type="ECO:0008006" key="4">
    <source>
        <dbReference type="Google" id="ProtNLM"/>
    </source>
</evidence>
<name>A0A7Y9UCM9_9BURK</name>
<keyword evidence="1" id="KW-1133">Transmembrane helix</keyword>
<accession>A0A7Y9UCM9</accession>
<dbReference type="GO" id="GO:0010468">
    <property type="term" value="P:regulation of gene expression"/>
    <property type="evidence" value="ECO:0007669"/>
    <property type="project" value="InterPro"/>
</dbReference>
<protein>
    <recommendedName>
        <fullName evidence="4">AbrB family transcriptional regulator</fullName>
    </recommendedName>
</protein>
<dbReference type="RefSeq" id="WP_179634469.1">
    <property type="nucleotide sequence ID" value="NZ_JACCFH010000001.1"/>
</dbReference>
<dbReference type="Proteomes" id="UP000518288">
    <property type="component" value="Unassembled WGS sequence"/>
</dbReference>
<reference evidence="2 3" key="1">
    <citation type="submission" date="2020-07" db="EMBL/GenBank/DDBJ databases">
        <title>Genomic Encyclopedia of Archaeal and Bacterial Type Strains, Phase II (KMG-II): from individual species to whole genera.</title>
        <authorList>
            <person name="Goeker M."/>
        </authorList>
    </citation>
    <scope>NUCLEOTIDE SEQUENCE [LARGE SCALE GENOMIC DNA]</scope>
    <source>
        <strain evidence="2 3">DSM 21226</strain>
    </source>
</reference>
<feature type="transmembrane region" description="Helical" evidence="1">
    <location>
        <begin position="54"/>
        <end position="74"/>
    </location>
</feature>
<dbReference type="PIRSF" id="PIRSF038991">
    <property type="entry name" value="Protein_AbrB"/>
    <property type="match status" value="1"/>
</dbReference>
<feature type="transmembrane region" description="Helical" evidence="1">
    <location>
        <begin position="152"/>
        <end position="172"/>
    </location>
</feature>
<feature type="transmembrane region" description="Helical" evidence="1">
    <location>
        <begin position="110"/>
        <end position="132"/>
    </location>
</feature>